<protein>
    <submittedName>
        <fullName evidence="1">Telomere-protecting terminal protein Tpg</fullName>
    </submittedName>
</protein>
<evidence type="ECO:0000313" key="1">
    <source>
        <dbReference type="EMBL" id="MFK4273519.1"/>
    </source>
</evidence>
<gene>
    <name evidence="1" type="primary">tpg</name>
    <name evidence="1" type="ORF">ACI2L5_53085</name>
</gene>
<dbReference type="RefSeq" id="WP_067078064.1">
    <property type="nucleotide sequence ID" value="NZ_JBJDQH010000191.1"/>
</dbReference>
<sequence>MNVLTQSVSEALDIADQRHWTKAPPRSHTNRLRYLATRLGTSNAADRLHLSPGDVRNVGHINFTNDLRSAIDREVRRIWQFTERQQLHETLVRDNGQVIVRFRARFGFSAARGSSNDSRLRFLAPQLLPQHTAELFEARHRDASEDELRRILGDAIGAAYFFQRLGPHQTQAAVAIAKLDFVEFRY</sequence>
<dbReference type="EMBL" id="JBJDQH010000191">
    <property type="protein sequence ID" value="MFK4273519.1"/>
    <property type="molecule type" value="Genomic_DNA"/>
</dbReference>
<accession>A0ABW8M8F1</accession>
<dbReference type="NCBIfam" id="NF047541">
    <property type="entry name" value="telomere_Tpg"/>
    <property type="match status" value="1"/>
</dbReference>
<evidence type="ECO:0000313" key="2">
    <source>
        <dbReference type="Proteomes" id="UP001620295"/>
    </source>
</evidence>
<keyword evidence="2" id="KW-1185">Reference proteome</keyword>
<reference evidence="1 2" key="1">
    <citation type="submission" date="2024-11" db="EMBL/GenBank/DDBJ databases">
        <title>The Natural Products Discovery Center: Release of the First 8490 Sequenced Strains for Exploring Actinobacteria Biosynthetic Diversity.</title>
        <authorList>
            <person name="Kalkreuter E."/>
            <person name="Kautsar S.A."/>
            <person name="Yang D."/>
            <person name="Bader C.D."/>
            <person name="Teijaro C.N."/>
            <person name="Fluegel L."/>
            <person name="Davis C.M."/>
            <person name="Simpson J.R."/>
            <person name="Lauterbach L."/>
            <person name="Steele A.D."/>
            <person name="Gui C."/>
            <person name="Meng S."/>
            <person name="Li G."/>
            <person name="Viehrig K."/>
            <person name="Ye F."/>
            <person name="Su P."/>
            <person name="Kiefer A.F."/>
            <person name="Nichols A."/>
            <person name="Cepeda A.J."/>
            <person name="Yan W."/>
            <person name="Fan B."/>
            <person name="Jiang Y."/>
            <person name="Adhikari A."/>
            <person name="Zheng C.-J."/>
            <person name="Schuster L."/>
            <person name="Cowan T.M."/>
            <person name="Smanski M.J."/>
            <person name="Chevrette M.G."/>
            <person name="De Carvalho L.P.S."/>
            <person name="Shen B."/>
        </authorList>
    </citation>
    <scope>NUCLEOTIDE SEQUENCE [LARGE SCALE GENOMIC DNA]</scope>
    <source>
        <strain evidence="1 2">NPDC020863</strain>
    </source>
</reference>
<organism evidence="1 2">
    <name type="scientific">Streptomyces milbemycinicus</name>
    <dbReference type="NCBI Taxonomy" id="476552"/>
    <lineage>
        <taxon>Bacteria</taxon>
        <taxon>Bacillati</taxon>
        <taxon>Actinomycetota</taxon>
        <taxon>Actinomycetes</taxon>
        <taxon>Kitasatosporales</taxon>
        <taxon>Streptomycetaceae</taxon>
        <taxon>Streptomyces</taxon>
    </lineage>
</organism>
<proteinExistence type="predicted"/>
<dbReference type="InterPro" id="IPR058118">
    <property type="entry name" value="Tpg"/>
</dbReference>
<name>A0ABW8M8F1_9ACTN</name>
<dbReference type="Proteomes" id="UP001620295">
    <property type="component" value="Unassembled WGS sequence"/>
</dbReference>
<comment type="caution">
    <text evidence="1">The sequence shown here is derived from an EMBL/GenBank/DDBJ whole genome shotgun (WGS) entry which is preliminary data.</text>
</comment>